<dbReference type="CDD" id="cd00077">
    <property type="entry name" value="HDc"/>
    <property type="match status" value="1"/>
</dbReference>
<dbReference type="Proteomes" id="UP000252254">
    <property type="component" value="Unassembled WGS sequence"/>
</dbReference>
<organism evidence="2 3">
    <name type="scientific">Paraliobacillus ryukyuensis</name>
    <dbReference type="NCBI Taxonomy" id="200904"/>
    <lineage>
        <taxon>Bacteria</taxon>
        <taxon>Bacillati</taxon>
        <taxon>Bacillota</taxon>
        <taxon>Bacilli</taxon>
        <taxon>Bacillales</taxon>
        <taxon>Bacillaceae</taxon>
        <taxon>Paraliobacillus</taxon>
    </lineage>
</organism>
<dbReference type="InterPro" id="IPR006674">
    <property type="entry name" value="HD_domain"/>
</dbReference>
<dbReference type="STRING" id="200904.GCA_900168775_01789"/>
<dbReference type="PANTHER" id="PTHR33594:SF1">
    <property type="entry name" value="HD_PDEASE DOMAIN-CONTAINING PROTEIN"/>
    <property type="match status" value="1"/>
</dbReference>
<accession>A0A366EGX6</accession>
<dbReference type="PANTHER" id="PTHR33594">
    <property type="entry name" value="SUPERFAMILY HYDROLASE, PUTATIVE (AFU_ORTHOLOGUE AFUA_1G03035)-RELATED"/>
    <property type="match status" value="1"/>
</dbReference>
<evidence type="ECO:0000259" key="1">
    <source>
        <dbReference type="SMART" id="SM00471"/>
    </source>
</evidence>
<keyword evidence="3" id="KW-1185">Reference proteome</keyword>
<dbReference type="SUPFAM" id="SSF109604">
    <property type="entry name" value="HD-domain/PDEase-like"/>
    <property type="match status" value="1"/>
</dbReference>
<dbReference type="OrthoDB" id="9797344at2"/>
<name>A0A366EGX6_9BACI</name>
<comment type="caution">
    <text evidence="2">The sequence shown here is derived from an EMBL/GenBank/DDBJ whole genome shotgun (WGS) entry which is preliminary data.</text>
</comment>
<dbReference type="Gene3D" id="1.20.58.1910">
    <property type="match status" value="1"/>
</dbReference>
<dbReference type="RefSeq" id="WP_113866291.1">
    <property type="nucleotide sequence ID" value="NZ_BAABQN010000001.1"/>
</dbReference>
<gene>
    <name evidence="2" type="ORF">DES48_101321</name>
</gene>
<proteinExistence type="predicted"/>
<dbReference type="InterPro" id="IPR003607">
    <property type="entry name" value="HD/PDEase_dom"/>
</dbReference>
<dbReference type="EMBL" id="QNRI01000001">
    <property type="protein sequence ID" value="RBP01583.1"/>
    <property type="molecule type" value="Genomic_DNA"/>
</dbReference>
<feature type="domain" description="HD/PDEase" evidence="1">
    <location>
        <begin position="21"/>
        <end position="133"/>
    </location>
</feature>
<evidence type="ECO:0000313" key="2">
    <source>
        <dbReference type="EMBL" id="RBP01583.1"/>
    </source>
</evidence>
<dbReference type="Gene3D" id="1.10.472.50">
    <property type="entry name" value="HD-domain/PDEase-like"/>
    <property type="match status" value="1"/>
</dbReference>
<protein>
    <recommendedName>
        <fullName evidence="1">HD/PDEase domain-containing protein</fullName>
    </recommendedName>
</protein>
<dbReference type="SMART" id="SM00471">
    <property type="entry name" value="HDc"/>
    <property type="match status" value="1"/>
</dbReference>
<sequence length="200" mass="22948">MNQHIIEQTKTFVFNRFKDDTTGHDYAHMKRVATMAKYLAEKEQADPLLAELIGWLHDITDTKLTNDPVTAKQEVTDYLYASCLSETQVATILQAIDNISFRKGNVPTSFVGQIAQDADRLDAIGAIGIARAFSYGGSKKRQIYSENPIEKSMTTIQHFYDKLLLIKDRLHTQTAKQLAERRHTFMEDFLDHFFLDWEGK</sequence>
<evidence type="ECO:0000313" key="3">
    <source>
        <dbReference type="Proteomes" id="UP000252254"/>
    </source>
</evidence>
<dbReference type="Pfam" id="PF01966">
    <property type="entry name" value="HD"/>
    <property type="match status" value="1"/>
</dbReference>
<reference evidence="2 3" key="1">
    <citation type="submission" date="2018-06" db="EMBL/GenBank/DDBJ databases">
        <title>Genomic Encyclopedia of Type Strains, Phase IV (KMG-IV): sequencing the most valuable type-strain genomes for metagenomic binning, comparative biology and taxonomic classification.</title>
        <authorList>
            <person name="Goeker M."/>
        </authorList>
    </citation>
    <scope>NUCLEOTIDE SEQUENCE [LARGE SCALE GENOMIC DNA]</scope>
    <source>
        <strain evidence="2 3">DSM 15140</strain>
    </source>
</reference>
<dbReference type="AlphaFoldDB" id="A0A366EGX6"/>